<name>E3MLF9_CAERE</name>
<feature type="chain" id="PRO_5003177105" evidence="1">
    <location>
        <begin position="20"/>
        <end position="79"/>
    </location>
</feature>
<dbReference type="EMBL" id="DS268455">
    <property type="protein sequence ID" value="EFP04570.1"/>
    <property type="molecule type" value="Genomic_DNA"/>
</dbReference>
<protein>
    <submittedName>
        <fullName evidence="2">Uncharacterized protein</fullName>
    </submittedName>
</protein>
<evidence type="ECO:0000256" key="1">
    <source>
        <dbReference type="SAM" id="SignalP"/>
    </source>
</evidence>
<evidence type="ECO:0000313" key="3">
    <source>
        <dbReference type="Proteomes" id="UP000008281"/>
    </source>
</evidence>
<organism evidence="3">
    <name type="scientific">Caenorhabditis remanei</name>
    <name type="common">Caenorhabditis vulgaris</name>
    <dbReference type="NCBI Taxonomy" id="31234"/>
    <lineage>
        <taxon>Eukaryota</taxon>
        <taxon>Metazoa</taxon>
        <taxon>Ecdysozoa</taxon>
        <taxon>Nematoda</taxon>
        <taxon>Chromadorea</taxon>
        <taxon>Rhabditida</taxon>
        <taxon>Rhabditina</taxon>
        <taxon>Rhabditomorpha</taxon>
        <taxon>Rhabditoidea</taxon>
        <taxon>Rhabditidae</taxon>
        <taxon>Peloderinae</taxon>
        <taxon>Caenorhabditis</taxon>
    </lineage>
</organism>
<gene>
    <name evidence="2" type="ORF">CRE_31179</name>
</gene>
<keyword evidence="1" id="KW-0732">Signal</keyword>
<dbReference type="HOGENOM" id="CLU_2608306_0_0_1"/>
<evidence type="ECO:0000313" key="2">
    <source>
        <dbReference type="EMBL" id="EFP04570.1"/>
    </source>
</evidence>
<feature type="signal peptide" evidence="1">
    <location>
        <begin position="1"/>
        <end position="19"/>
    </location>
</feature>
<proteinExistence type="predicted"/>
<reference evidence="2" key="1">
    <citation type="submission" date="2007-07" db="EMBL/GenBank/DDBJ databases">
        <title>PCAP assembly of the Caenorhabditis remanei genome.</title>
        <authorList>
            <consortium name="The Caenorhabditis remanei Sequencing Consortium"/>
            <person name="Wilson R.K."/>
        </authorList>
    </citation>
    <scope>NUCLEOTIDE SEQUENCE [LARGE SCALE GENOMIC DNA]</scope>
    <source>
        <strain evidence="2">PB4641</strain>
    </source>
</reference>
<dbReference type="InParanoid" id="E3MLF9"/>
<dbReference type="Proteomes" id="UP000008281">
    <property type="component" value="Unassembled WGS sequence"/>
</dbReference>
<keyword evidence="3" id="KW-1185">Reference proteome</keyword>
<accession>E3MLF9</accession>
<sequence>MELIVLVFVAVVLVFSSIGTKPIEINTEQRQQLDRCSLYDTCHYFLFMNKEQTPGENQEIEFIEVHVKEDGRPVMGTFL</sequence>
<dbReference type="AlphaFoldDB" id="E3MLF9"/>